<dbReference type="RefSeq" id="WP_082985540.1">
    <property type="nucleotide sequence ID" value="NZ_LT907988.1"/>
</dbReference>
<evidence type="ECO:0000313" key="7">
    <source>
        <dbReference type="Proteomes" id="UP000078558"/>
    </source>
</evidence>
<reference evidence="5 7" key="1">
    <citation type="submission" date="2016-06" db="EMBL/GenBank/DDBJ databases">
        <authorList>
            <person name="Kjaerup R.B."/>
            <person name="Dalgaard T.S."/>
            <person name="Juul-Madsen H.R."/>
        </authorList>
    </citation>
    <scope>NUCLEOTIDE SEQUENCE [LARGE SCALE GENOMIC DNA]</scope>
    <source>
        <strain evidence="5">Orrdi1</strain>
    </source>
</reference>
<dbReference type="EMBL" id="FLRC01000056">
    <property type="protein sequence ID" value="SBT27852.1"/>
    <property type="molecule type" value="Genomic_DNA"/>
</dbReference>
<protein>
    <submittedName>
        <fullName evidence="5">Putative general secretion pathway protein</fullName>
    </submittedName>
</protein>
<keyword evidence="2" id="KW-0547">Nucleotide-binding</keyword>
<gene>
    <name evidence="5" type="ORF">ODI_02144</name>
    <name evidence="6" type="ORF">ODI_R1934</name>
</gene>
<evidence type="ECO:0000256" key="1">
    <source>
        <dbReference type="ARBA" id="ARBA00006611"/>
    </source>
</evidence>
<evidence type="ECO:0000313" key="6">
    <source>
        <dbReference type="EMBL" id="SOE49231.1"/>
    </source>
</evidence>
<dbReference type="PANTHER" id="PTHR30258:SF2">
    <property type="entry name" value="COMG OPERON PROTEIN 1"/>
    <property type="match status" value="1"/>
</dbReference>
<dbReference type="GO" id="GO:0005886">
    <property type="term" value="C:plasma membrane"/>
    <property type="evidence" value="ECO:0007669"/>
    <property type="project" value="TreeGrafter"/>
</dbReference>
<dbReference type="GO" id="GO:0016887">
    <property type="term" value="F:ATP hydrolysis activity"/>
    <property type="evidence" value="ECO:0007669"/>
    <property type="project" value="TreeGrafter"/>
</dbReference>
<feature type="domain" description="Bacterial type II secretion system protein E" evidence="4">
    <location>
        <begin position="138"/>
        <end position="519"/>
    </location>
</feature>
<keyword evidence="3" id="KW-0067">ATP-binding</keyword>
<dbReference type="PANTHER" id="PTHR30258">
    <property type="entry name" value="TYPE II SECRETION SYSTEM PROTEIN GSPE-RELATED"/>
    <property type="match status" value="1"/>
</dbReference>
<evidence type="ECO:0000256" key="2">
    <source>
        <dbReference type="ARBA" id="ARBA00022741"/>
    </source>
</evidence>
<dbReference type="EMBL" id="LT907988">
    <property type="protein sequence ID" value="SOE49231.1"/>
    <property type="molecule type" value="Genomic_DNA"/>
</dbReference>
<dbReference type="KEGG" id="odi:ODI_R1934"/>
<name>A0A1C3K8P1_9BURK</name>
<reference evidence="6 7" key="2">
    <citation type="submission" date="2017-08" db="EMBL/GenBank/DDBJ databases">
        <authorList>
            <person name="de Groot N.N."/>
        </authorList>
    </citation>
    <scope>NUCLEOTIDE SEQUENCE [LARGE SCALE GENOMIC DNA]</scope>
    <source>
        <strain evidence="6">Orrdi1</strain>
    </source>
</reference>
<evidence type="ECO:0000256" key="3">
    <source>
        <dbReference type="ARBA" id="ARBA00022840"/>
    </source>
</evidence>
<sequence>MSRARMLMPVPPAVAPPRCIALSGQDDLARMTPPLDRVLCDDFDLAGLAGKLCPARREDGSAVIFAVQDEARSDAAWELARQLQQRGYRLADPVCVILPATLLLALASRRVRSDTLNSRRQVLADPQRSALSHAFAEIVAWGVRAHASDIHLNVRTRHAESQVRYTVAGRYVSPDCYARMPTATLREILSVAWMEVQGGNGSVFDPAIEQQGRIWHQAAGRHVMLRWASLATDAGPSVCLRIVRLDDTVATADLAGLGYLPGQVDILARACRVEGGAVVLAGVVGSGKSTTLAGMMRTIPETRKVITLEDPVEYLIPGALQNTVGRDLETTEATVFDAKLRTLKRSAMNDLMIGEIRDVQTGRAFMDLAGSGVSVYTTTHAGSAVLVAERLASDFIGIARDFLATPGVLKLLGYQALLPALCQACALPLDSLGADRRDPRDWRGWVGGIESAYGVDCAGMRVRNPAGCPQCAPGQLPGLAGTRGRTVVAEFVEPDADPECLRLIRARDNLGLARHVAASRRAAFDSPDMSGKSAMACGLYKALQGWVDPRDVEARFRPFDHVPAWERGR</sequence>
<dbReference type="Proteomes" id="UP000078558">
    <property type="component" value="Chromosome I"/>
</dbReference>
<dbReference type="Gene3D" id="3.30.450.90">
    <property type="match status" value="1"/>
</dbReference>
<dbReference type="STRING" id="1851544.ODI_02144"/>
<organism evidence="5 7">
    <name type="scientific">Orrella dioscoreae</name>
    <dbReference type="NCBI Taxonomy" id="1851544"/>
    <lineage>
        <taxon>Bacteria</taxon>
        <taxon>Pseudomonadati</taxon>
        <taxon>Pseudomonadota</taxon>
        <taxon>Betaproteobacteria</taxon>
        <taxon>Burkholderiales</taxon>
        <taxon>Alcaligenaceae</taxon>
        <taxon>Orrella</taxon>
    </lineage>
</organism>
<dbReference type="InterPro" id="IPR027417">
    <property type="entry name" value="P-loop_NTPase"/>
</dbReference>
<dbReference type="Pfam" id="PF00437">
    <property type="entry name" value="T2SSE"/>
    <property type="match status" value="1"/>
</dbReference>
<evidence type="ECO:0000259" key="4">
    <source>
        <dbReference type="Pfam" id="PF00437"/>
    </source>
</evidence>
<evidence type="ECO:0000313" key="5">
    <source>
        <dbReference type="EMBL" id="SBT27852.1"/>
    </source>
</evidence>
<dbReference type="GO" id="GO:0005524">
    <property type="term" value="F:ATP binding"/>
    <property type="evidence" value="ECO:0007669"/>
    <property type="project" value="UniProtKB-KW"/>
</dbReference>
<proteinExistence type="inferred from homology"/>
<dbReference type="InterPro" id="IPR001482">
    <property type="entry name" value="T2SS/T4SS_dom"/>
</dbReference>
<dbReference type="AlphaFoldDB" id="A0A1C3K8P1"/>
<dbReference type="SUPFAM" id="SSF52540">
    <property type="entry name" value="P-loop containing nucleoside triphosphate hydrolases"/>
    <property type="match status" value="1"/>
</dbReference>
<keyword evidence="7" id="KW-1185">Reference proteome</keyword>
<comment type="similarity">
    <text evidence="1">Belongs to the GSP E family.</text>
</comment>
<accession>A0A1C3K8P1</accession>
<dbReference type="Gene3D" id="3.40.50.300">
    <property type="entry name" value="P-loop containing nucleotide triphosphate hydrolases"/>
    <property type="match status" value="1"/>
</dbReference>